<organism evidence="2 3">
    <name type="scientific">Vulcanisaeta distributa (strain DSM 14429 / JCM 11212 / NBRC 100878 / IC-017)</name>
    <dbReference type="NCBI Taxonomy" id="572478"/>
    <lineage>
        <taxon>Archaea</taxon>
        <taxon>Thermoproteota</taxon>
        <taxon>Thermoprotei</taxon>
        <taxon>Thermoproteales</taxon>
        <taxon>Thermoproteaceae</taxon>
        <taxon>Vulcanisaeta</taxon>
    </lineage>
</organism>
<keyword evidence="1" id="KW-0472">Membrane</keyword>
<feature type="transmembrane region" description="Helical" evidence="1">
    <location>
        <begin position="362"/>
        <end position="382"/>
    </location>
</feature>
<reference evidence="3" key="2">
    <citation type="journal article" date="2010" name="Stand. Genomic Sci.">
        <title>Complete genome sequence of Vulcanisaeta distributa type strain (IC-017T).</title>
        <authorList>
            <person name="Mavromatis K."/>
            <person name="Sikorski J."/>
            <person name="Pabst E."/>
            <person name="Teshima H."/>
            <person name="Lapidus A."/>
            <person name="Lucas S."/>
            <person name="Nolan M."/>
            <person name="Glavina Del Rio T."/>
            <person name="Cheng J."/>
            <person name="Bruce D."/>
            <person name="Goodwin L."/>
            <person name="Pitluck S."/>
            <person name="Liolios K."/>
            <person name="Ivanova N."/>
            <person name="Mikhailova N."/>
            <person name="Pati A."/>
            <person name="Chen A."/>
            <person name="Palaniappan K."/>
            <person name="Land M."/>
            <person name="Hauser L."/>
            <person name="Chang Y."/>
            <person name="Jeffries C."/>
            <person name="Rohde M."/>
            <person name="Spring S."/>
            <person name="Goker M."/>
            <person name="Wirth R."/>
            <person name="Woyke T."/>
            <person name="Bristow J."/>
            <person name="Eisen J."/>
            <person name="Markowitz V."/>
            <person name="Hugenholtz P."/>
            <person name="Klenk H."/>
            <person name="Kyrpides N."/>
        </authorList>
    </citation>
    <scope>NUCLEOTIDE SEQUENCE [LARGE SCALE GENOMIC DNA]</scope>
    <source>
        <strain evidence="3">DSM 14429 / JCM 11212 / NBRC 100878 / IC-017</strain>
    </source>
</reference>
<dbReference type="KEGG" id="vdi:Vdis_1318"/>
<feature type="transmembrane region" description="Helical" evidence="1">
    <location>
        <begin position="273"/>
        <end position="297"/>
    </location>
</feature>
<evidence type="ECO:0000313" key="3">
    <source>
        <dbReference type="Proteomes" id="UP000006681"/>
    </source>
</evidence>
<dbReference type="eggNOG" id="arCOG02216">
    <property type="taxonomic scope" value="Archaea"/>
</dbReference>
<feature type="transmembrane region" description="Helical" evidence="1">
    <location>
        <begin position="309"/>
        <end position="329"/>
    </location>
</feature>
<feature type="transmembrane region" description="Helical" evidence="1">
    <location>
        <begin position="104"/>
        <end position="125"/>
    </location>
</feature>
<feature type="transmembrane region" description="Helical" evidence="1">
    <location>
        <begin position="223"/>
        <end position="242"/>
    </location>
</feature>
<dbReference type="EMBL" id="CP002100">
    <property type="protein sequence ID" value="ADN50704.1"/>
    <property type="molecule type" value="Genomic_DNA"/>
</dbReference>
<feature type="transmembrane region" description="Helical" evidence="1">
    <location>
        <begin position="456"/>
        <end position="481"/>
    </location>
</feature>
<dbReference type="OrthoDB" id="28419at2157"/>
<dbReference type="RefSeq" id="WP_013336429.1">
    <property type="nucleotide sequence ID" value="NC_014537.1"/>
</dbReference>
<feature type="transmembrane region" description="Helical" evidence="1">
    <location>
        <begin position="72"/>
        <end position="98"/>
    </location>
</feature>
<sequence length="505" mass="56362">MARSIRTMAVLASLLTLLSSFTYNIAITRKIPTAGLGLLSLLNATIGFSILPTALITFAYPRLTARDNGLNIIAAVNVSSIFYLVTFVLTIAYLASVWTKMGPYAWLVLIIAVLSEITSYLQSITNSILMVKDRSRFVITSIIQSLTKFIAIPVIMVLGWTIEVILWSTFFIVFIPSLYAFIYSLRYNIHAYDTRRYLREVLSASWVPLMGYAINSFRSLDTMFIGIFGYAQLSIWYVIFILSKPFGYSGTLINVTYGELLERGKLNIIYRDFLILLLITTYVALALTFFPGIYINLVRPSMRGEVDLLVLPIILLAVNSVLGNVNQFISNVMQGVDKRDIENASEIRPGVYLRSLILHTHLAELVFTIVYLLTMAPLIIVFKDLGFTYYAVVGALVSSLLANMAALGFRFAKLGSLKSLLNGKALIMDYALPSLLSIIVLMLVVRVIKFVLYPSIIISLVQVLIASLITLAIYFSIAMVVSRNVRNIIIILIRRIVNTITASQP</sequence>
<dbReference type="HOGENOM" id="CLU_539299_0_0_2"/>
<dbReference type="Proteomes" id="UP000006681">
    <property type="component" value="Chromosome"/>
</dbReference>
<proteinExistence type="predicted"/>
<keyword evidence="1" id="KW-1133">Transmembrane helix</keyword>
<protein>
    <recommendedName>
        <fullName evidence="4">Polysaccharide biosynthesis protein</fullName>
    </recommendedName>
</protein>
<feature type="transmembrane region" description="Helical" evidence="1">
    <location>
        <begin position="430"/>
        <end position="450"/>
    </location>
</feature>
<feature type="transmembrane region" description="Helical" evidence="1">
    <location>
        <begin position="36"/>
        <end position="60"/>
    </location>
</feature>
<feature type="transmembrane region" description="Helical" evidence="1">
    <location>
        <begin position="164"/>
        <end position="185"/>
    </location>
</feature>
<evidence type="ECO:0000256" key="1">
    <source>
        <dbReference type="SAM" id="Phobius"/>
    </source>
</evidence>
<evidence type="ECO:0008006" key="4">
    <source>
        <dbReference type="Google" id="ProtNLM"/>
    </source>
</evidence>
<gene>
    <name evidence="2" type="ordered locus">Vdis_1318</name>
</gene>
<keyword evidence="3" id="KW-1185">Reference proteome</keyword>
<feature type="transmembrane region" description="Helical" evidence="1">
    <location>
        <begin position="388"/>
        <end position="409"/>
    </location>
</feature>
<keyword evidence="1" id="KW-0812">Transmembrane</keyword>
<evidence type="ECO:0000313" key="2">
    <source>
        <dbReference type="EMBL" id="ADN50704.1"/>
    </source>
</evidence>
<dbReference type="GeneID" id="9752250"/>
<dbReference type="AlphaFoldDB" id="E1QRY7"/>
<name>E1QRY7_VULDI</name>
<accession>E1QRY7</accession>
<reference evidence="2 3" key="1">
    <citation type="journal article" date="2010" name="Stand. Genomic Sci.">
        <title>Complete genome sequence of Vulcanisaeta distributa type strain (IC-017).</title>
        <authorList>
            <person name="Mavromatis K."/>
            <person name="Sikorski J."/>
            <person name="Pabst E."/>
            <person name="Teshima H."/>
            <person name="Lapidus A."/>
            <person name="Lucas S."/>
            <person name="Nolan M."/>
            <person name="Glavina Del Rio T."/>
            <person name="Cheng J.F."/>
            <person name="Bruce D."/>
            <person name="Goodwin L."/>
            <person name="Pitluck S."/>
            <person name="Liolios K."/>
            <person name="Ivanova N."/>
            <person name="Mikhailova N."/>
            <person name="Pati A."/>
            <person name="Chen A."/>
            <person name="Palaniappan K."/>
            <person name="Land M."/>
            <person name="Hauser L."/>
            <person name="Chang Y.J."/>
            <person name="Jeffries C.D."/>
            <person name="Rohde M."/>
            <person name="Spring S."/>
            <person name="Goker M."/>
            <person name="Wirth R."/>
            <person name="Woyke T."/>
            <person name="Bristow J."/>
            <person name="Eisen J.A."/>
            <person name="Markowitz V."/>
            <person name="Hugenholtz P."/>
            <person name="Klenk H.P."/>
            <person name="Kyrpides N.C."/>
        </authorList>
    </citation>
    <scope>NUCLEOTIDE SEQUENCE [LARGE SCALE GENOMIC DNA]</scope>
    <source>
        <strain evidence="3">DSM 14429 / JCM 11212 / NBRC 100878 / IC-017</strain>
    </source>
</reference>
<feature type="transmembrane region" description="Helical" evidence="1">
    <location>
        <begin position="137"/>
        <end position="158"/>
    </location>
</feature>